<evidence type="ECO:0000256" key="4">
    <source>
        <dbReference type="ARBA" id="ARBA00022808"/>
    </source>
</evidence>
<comment type="subcellular location">
    <subcellularLocation>
        <location evidence="7">Cytoplasm</location>
    </subcellularLocation>
</comment>
<feature type="binding site" evidence="7">
    <location>
        <position position="344"/>
    </location>
    <ligand>
        <name>Fe(3+)</name>
        <dbReference type="ChEBI" id="CHEBI:29034"/>
    </ligand>
</feature>
<organism evidence="9 10">
    <name type="scientific">Rhodoplanes serenus</name>
    <dbReference type="NCBI Taxonomy" id="200615"/>
    <lineage>
        <taxon>Bacteria</taxon>
        <taxon>Pseudomonadati</taxon>
        <taxon>Pseudomonadota</taxon>
        <taxon>Alphaproteobacteria</taxon>
        <taxon>Hyphomicrobiales</taxon>
        <taxon>Nitrobacteraceae</taxon>
        <taxon>Rhodoplanes</taxon>
    </lineage>
</organism>
<feature type="binding site" evidence="7">
    <location>
        <position position="206"/>
    </location>
    <ligand>
        <name>4-imidazolone-5-propanoate</name>
        <dbReference type="ChEBI" id="CHEBI:77893"/>
    </ligand>
</feature>
<comment type="similarity">
    <text evidence="7">Belongs to the metallo-dependent hydrolases superfamily. HutI family.</text>
</comment>
<gene>
    <name evidence="7 9" type="primary">hutI</name>
    <name evidence="9" type="ORF">RHODGE_RHODGE_04882</name>
</gene>
<feature type="binding site" evidence="7">
    <location>
        <position position="173"/>
    </location>
    <ligand>
        <name>4-imidazolone-5-propanoate</name>
        <dbReference type="ChEBI" id="CHEBI:77893"/>
    </ligand>
</feature>
<dbReference type="Gene3D" id="3.20.20.140">
    <property type="entry name" value="Metal-dependent hydrolases"/>
    <property type="match status" value="1"/>
</dbReference>
<dbReference type="InterPro" id="IPR006680">
    <property type="entry name" value="Amidohydro-rel"/>
</dbReference>
<dbReference type="UniPathway" id="UPA00379">
    <property type="reaction ID" value="UER00551"/>
</dbReference>
<evidence type="ECO:0000256" key="1">
    <source>
        <dbReference type="ARBA" id="ARBA00012864"/>
    </source>
</evidence>
<dbReference type="PANTHER" id="PTHR42752">
    <property type="entry name" value="IMIDAZOLONEPROPIONASE"/>
    <property type="match status" value="1"/>
</dbReference>
<feature type="binding site" evidence="7">
    <location>
        <position position="272"/>
    </location>
    <ligand>
        <name>4-imidazolone-5-propanoate</name>
        <dbReference type="ChEBI" id="CHEBI:77893"/>
    </ligand>
</feature>
<feature type="binding site" evidence="7">
    <location>
        <position position="101"/>
    </location>
    <ligand>
        <name>Zn(2+)</name>
        <dbReference type="ChEBI" id="CHEBI:29105"/>
    </ligand>
</feature>
<dbReference type="FunFam" id="3.20.20.140:FF:000007">
    <property type="entry name" value="Imidazolonepropionase"/>
    <property type="match status" value="1"/>
</dbReference>
<dbReference type="GO" id="GO:0005506">
    <property type="term" value="F:iron ion binding"/>
    <property type="evidence" value="ECO:0007669"/>
    <property type="project" value="UniProtKB-UniRule"/>
</dbReference>
<keyword evidence="5 7" id="KW-0862">Zinc</keyword>
<keyword evidence="7" id="KW-0963">Cytoplasm</keyword>
<keyword evidence="2 7" id="KW-0479">Metal-binding</keyword>
<protein>
    <recommendedName>
        <fullName evidence="1 7">Imidazolonepropionase</fullName>
        <ecNumber evidence="1 7">3.5.2.7</ecNumber>
    </recommendedName>
    <alternativeName>
        <fullName evidence="7">Imidazolone-5-propionate hydrolase</fullName>
    </alternativeName>
</protein>
<feature type="binding site" evidence="7">
    <location>
        <position position="269"/>
    </location>
    <ligand>
        <name>Zn(2+)</name>
        <dbReference type="ChEBI" id="CHEBI:29105"/>
    </ligand>
</feature>
<dbReference type="EMBL" id="UWOC01000208">
    <property type="protein sequence ID" value="VCU11668.1"/>
    <property type="molecule type" value="Genomic_DNA"/>
</dbReference>
<keyword evidence="4 7" id="KW-0369">Histidine metabolism</keyword>
<feature type="domain" description="Amidohydrolase-related" evidence="8">
    <location>
        <begin position="92"/>
        <end position="409"/>
    </location>
</feature>
<evidence type="ECO:0000256" key="5">
    <source>
        <dbReference type="ARBA" id="ARBA00022833"/>
    </source>
</evidence>
<evidence type="ECO:0000256" key="2">
    <source>
        <dbReference type="ARBA" id="ARBA00022723"/>
    </source>
</evidence>
<evidence type="ECO:0000256" key="6">
    <source>
        <dbReference type="ARBA" id="ARBA00023004"/>
    </source>
</evidence>
<feature type="binding site" evidence="7">
    <location>
        <position position="110"/>
    </location>
    <ligand>
        <name>4-imidazolone-5-propanoate</name>
        <dbReference type="ChEBI" id="CHEBI:77893"/>
    </ligand>
</feature>
<dbReference type="SUPFAM" id="SSF51556">
    <property type="entry name" value="Metallo-dependent hydrolases"/>
    <property type="match status" value="1"/>
</dbReference>
<dbReference type="GO" id="GO:0019556">
    <property type="term" value="P:L-histidine catabolic process to glutamate and formamide"/>
    <property type="evidence" value="ECO:0007669"/>
    <property type="project" value="UniProtKB-UniRule"/>
</dbReference>
<dbReference type="GO" id="GO:0019557">
    <property type="term" value="P:L-histidine catabolic process to glutamate and formate"/>
    <property type="evidence" value="ECO:0007669"/>
    <property type="project" value="UniProtKB-UniPathway"/>
</dbReference>
<evidence type="ECO:0000256" key="3">
    <source>
        <dbReference type="ARBA" id="ARBA00022801"/>
    </source>
</evidence>
<proteinExistence type="inferred from homology"/>
<evidence type="ECO:0000256" key="7">
    <source>
        <dbReference type="HAMAP-Rule" id="MF_00372"/>
    </source>
</evidence>
<dbReference type="Gene3D" id="2.30.40.10">
    <property type="entry name" value="Urease, subunit C, domain 1"/>
    <property type="match status" value="1"/>
</dbReference>
<dbReference type="GO" id="GO:0050480">
    <property type="term" value="F:imidazolonepropionase activity"/>
    <property type="evidence" value="ECO:0007669"/>
    <property type="project" value="UniProtKB-UniRule"/>
</dbReference>
<keyword evidence="6 7" id="KW-0408">Iron</keyword>
<evidence type="ECO:0000259" key="8">
    <source>
        <dbReference type="Pfam" id="PF01979"/>
    </source>
</evidence>
<evidence type="ECO:0000313" key="10">
    <source>
        <dbReference type="Proteomes" id="UP000289200"/>
    </source>
</evidence>
<feature type="binding site" evidence="7">
    <location>
        <position position="103"/>
    </location>
    <ligand>
        <name>Fe(3+)</name>
        <dbReference type="ChEBI" id="CHEBI:29034"/>
    </ligand>
</feature>
<dbReference type="CDD" id="cd01296">
    <property type="entry name" value="Imidazolone-5PH"/>
    <property type="match status" value="1"/>
</dbReference>
<keyword evidence="3 7" id="KW-0378">Hydrolase</keyword>
<reference evidence="10" key="1">
    <citation type="submission" date="2018-10" db="EMBL/GenBank/DDBJ databases">
        <authorList>
            <person name="Peiro R."/>
            <person name="Begona"/>
            <person name="Cbmso G."/>
            <person name="Lopez M."/>
            <person name="Gonzalez S."/>
            <person name="Sacristan E."/>
            <person name="Castillo E."/>
        </authorList>
    </citation>
    <scope>NUCLEOTIDE SEQUENCE [LARGE SCALE GENOMIC DNA]</scope>
</reference>
<dbReference type="EC" id="3.5.2.7" evidence="1 7"/>
<name>A0A447D2A2_9BRAD</name>
<dbReference type="PANTHER" id="PTHR42752:SF1">
    <property type="entry name" value="IMIDAZOLONEPROPIONASE-RELATED"/>
    <property type="match status" value="1"/>
</dbReference>
<dbReference type="InterPro" id="IPR011059">
    <property type="entry name" value="Metal-dep_hydrolase_composite"/>
</dbReference>
<dbReference type="Proteomes" id="UP000289200">
    <property type="component" value="Unassembled WGS sequence"/>
</dbReference>
<dbReference type="GO" id="GO:0005737">
    <property type="term" value="C:cytoplasm"/>
    <property type="evidence" value="ECO:0007669"/>
    <property type="project" value="UniProtKB-SubCell"/>
</dbReference>
<comment type="function">
    <text evidence="7">Catalyzes the hydrolytic cleavage of the carbon-nitrogen bond in imidazolone-5-propanoate to yield N-formimidoyl-L-glutamate. It is the third step in the universal histidine degradation pathway.</text>
</comment>
<dbReference type="HAMAP" id="MF_00372">
    <property type="entry name" value="HutI"/>
    <property type="match status" value="1"/>
</dbReference>
<comment type="caution">
    <text evidence="9">The sequence shown here is derived from an EMBL/GenBank/DDBJ whole genome shotgun (WGS) entry which is preliminary data.</text>
</comment>
<feature type="binding site" evidence="7">
    <location>
        <position position="101"/>
    </location>
    <ligand>
        <name>Fe(3+)</name>
        <dbReference type="ChEBI" id="CHEBI:29034"/>
    </ligand>
</feature>
<feature type="binding site" evidence="7">
    <location>
        <position position="344"/>
    </location>
    <ligand>
        <name>Zn(2+)</name>
        <dbReference type="ChEBI" id="CHEBI:29105"/>
    </ligand>
</feature>
<dbReference type="InterPro" id="IPR032466">
    <property type="entry name" value="Metal_Hydrolase"/>
</dbReference>
<dbReference type="GO" id="GO:0008270">
    <property type="term" value="F:zinc ion binding"/>
    <property type="evidence" value="ECO:0007669"/>
    <property type="project" value="UniProtKB-UniRule"/>
</dbReference>
<dbReference type="InterPro" id="IPR005920">
    <property type="entry name" value="HutI"/>
</dbReference>
<accession>A0A447D2A2</accession>
<comment type="pathway">
    <text evidence="7">Amino-acid degradation; L-histidine degradation into L-glutamate; N-formimidoyl-L-glutamate from L-histidine: step 3/3.</text>
</comment>
<dbReference type="AlphaFoldDB" id="A0A447D2A2"/>
<sequence length="430" mass="45847">MLCDTARRTIAKRVAILYGNNSDIGATERLMRFDRIWRDARLVTLASNRPGLGLIERGAIATIEGRIAFVGPEADLLANADAAETIRLDGRLVLPGLIDCHTHLVYGGSRAKEFEMRLAGASYEEIARSGGGIVSTVRATRAASEDELVASARARLDRLIAEGVTTVEIKSGYGLDAETERRMLRAARRLGREAPVRVLTTYLGAHAMPPGETDQDAYVAAVCDLVPALARDKLADAVDAFCEGIAFSPEQTGRVFAAAEAAGLPVKLHADQLSNLHGARLAASHGALSADHLEYTDEEGAAAMARAGTVAVLLPGAFYVLRETRKPPIEAFRRHGTRMALATDCNPGTSPVTSLLLIMNMGATLFRLTVDEAIAGVTREAAHALGLAAEIGTLETGKRCDLAIFDVDAPAELVYRIGFNPLFSRVYGGT</sequence>
<feature type="binding site" evidence="7">
    <location>
        <position position="173"/>
    </location>
    <ligand>
        <name>N-formimidoyl-L-glutamate</name>
        <dbReference type="ChEBI" id="CHEBI:58928"/>
    </ligand>
</feature>
<feature type="binding site" evidence="7">
    <location>
        <position position="346"/>
    </location>
    <ligand>
        <name>N-formimidoyl-L-glutamate</name>
        <dbReference type="ChEBI" id="CHEBI:58928"/>
    </ligand>
</feature>
<feature type="binding site" evidence="7">
    <location>
        <position position="348"/>
    </location>
    <ligand>
        <name>N-formimidoyl-L-glutamate</name>
        <dbReference type="ChEBI" id="CHEBI:58928"/>
    </ligand>
</feature>
<evidence type="ECO:0000313" key="9">
    <source>
        <dbReference type="EMBL" id="VCU11668.1"/>
    </source>
</evidence>
<comment type="cofactor">
    <cofactor evidence="7">
        <name>Zn(2+)</name>
        <dbReference type="ChEBI" id="CHEBI:29105"/>
    </cofactor>
    <cofactor evidence="7">
        <name>Fe(3+)</name>
        <dbReference type="ChEBI" id="CHEBI:29034"/>
    </cofactor>
    <text evidence="7">Binds 1 zinc or iron ion per subunit.</text>
</comment>
<keyword evidence="10" id="KW-1185">Reference proteome</keyword>
<dbReference type="Pfam" id="PF01979">
    <property type="entry name" value="Amidohydro_1"/>
    <property type="match status" value="1"/>
</dbReference>
<dbReference type="SUPFAM" id="SSF51338">
    <property type="entry name" value="Composite domain of metallo-dependent hydrolases"/>
    <property type="match status" value="1"/>
</dbReference>
<feature type="binding site" evidence="7">
    <location>
        <position position="103"/>
    </location>
    <ligand>
        <name>Zn(2+)</name>
        <dbReference type="ChEBI" id="CHEBI:29105"/>
    </ligand>
</feature>
<dbReference type="NCBIfam" id="TIGR01224">
    <property type="entry name" value="hutI"/>
    <property type="match status" value="1"/>
</dbReference>
<feature type="binding site" evidence="7">
    <location>
        <position position="349"/>
    </location>
    <ligand>
        <name>4-imidazolone-5-propanoate</name>
        <dbReference type="ChEBI" id="CHEBI:77893"/>
    </ligand>
</feature>
<feature type="binding site" evidence="7">
    <location>
        <position position="269"/>
    </location>
    <ligand>
        <name>Fe(3+)</name>
        <dbReference type="ChEBI" id="CHEBI:29034"/>
    </ligand>
</feature>
<comment type="catalytic activity">
    <reaction evidence="7">
        <text>4-imidazolone-5-propanoate + H2O = N-formimidoyl-L-glutamate</text>
        <dbReference type="Rhea" id="RHEA:23660"/>
        <dbReference type="ChEBI" id="CHEBI:15377"/>
        <dbReference type="ChEBI" id="CHEBI:58928"/>
        <dbReference type="ChEBI" id="CHEBI:77893"/>
        <dbReference type="EC" id="3.5.2.7"/>
    </reaction>
</comment>